<comment type="caution">
    <text evidence="8">The sequence shown here is derived from an EMBL/GenBank/DDBJ whole genome shotgun (WGS) entry which is preliminary data.</text>
</comment>
<evidence type="ECO:0000256" key="3">
    <source>
        <dbReference type="ARBA" id="ARBA00012953"/>
    </source>
</evidence>
<protein>
    <recommendedName>
        <fullName evidence="4">Probable 2-phosphosulfolactate phosphatase</fullName>
        <ecNumber evidence="3">3.1.3.71</ecNumber>
    </recommendedName>
</protein>
<dbReference type="OrthoDB" id="8588453at2"/>
<comment type="cofactor">
    <cofactor evidence="1">
        <name>Mg(2+)</name>
        <dbReference type="ChEBI" id="CHEBI:18420"/>
    </cofactor>
</comment>
<dbReference type="Proteomes" id="UP000243528">
    <property type="component" value="Unassembled WGS sequence"/>
</dbReference>
<dbReference type="PANTHER" id="PTHR37311:SF1">
    <property type="entry name" value="2-PHOSPHOSULFOLACTATE PHOSPHATASE-RELATED"/>
    <property type="match status" value="1"/>
</dbReference>
<comment type="similarity">
    <text evidence="2">Belongs to the ComB family.</text>
</comment>
<evidence type="ECO:0000256" key="6">
    <source>
        <dbReference type="ARBA" id="ARBA00022842"/>
    </source>
</evidence>
<dbReference type="PANTHER" id="PTHR37311">
    <property type="entry name" value="2-PHOSPHOSULFOLACTATE PHOSPHATASE-RELATED"/>
    <property type="match status" value="1"/>
</dbReference>
<evidence type="ECO:0000256" key="4">
    <source>
        <dbReference type="ARBA" id="ARBA00021948"/>
    </source>
</evidence>
<dbReference type="GO" id="GO:0050545">
    <property type="term" value="F:sulfopyruvate decarboxylase activity"/>
    <property type="evidence" value="ECO:0007669"/>
    <property type="project" value="TreeGrafter"/>
</dbReference>
<evidence type="ECO:0000256" key="5">
    <source>
        <dbReference type="ARBA" id="ARBA00022801"/>
    </source>
</evidence>
<evidence type="ECO:0000313" key="9">
    <source>
        <dbReference type="Proteomes" id="UP000243528"/>
    </source>
</evidence>
<proteinExistence type="inferred from homology"/>
<dbReference type="GO" id="GO:0050532">
    <property type="term" value="F:2-phosphosulfolactate phosphatase activity"/>
    <property type="evidence" value="ECO:0007669"/>
    <property type="project" value="UniProtKB-EC"/>
</dbReference>
<evidence type="ECO:0000256" key="7">
    <source>
        <dbReference type="ARBA" id="ARBA00033711"/>
    </source>
</evidence>
<dbReference type="SUPFAM" id="SSF142823">
    <property type="entry name" value="ComB-like"/>
    <property type="match status" value="1"/>
</dbReference>
<dbReference type="EC" id="3.1.3.71" evidence="3"/>
<keyword evidence="5" id="KW-0378">Hydrolase</keyword>
<evidence type="ECO:0000313" key="8">
    <source>
        <dbReference type="EMBL" id="PSL08502.1"/>
    </source>
</evidence>
<dbReference type="InterPro" id="IPR005238">
    <property type="entry name" value="ComB-like"/>
</dbReference>
<accession>A0A2P8EGC3</accession>
<dbReference type="AlphaFoldDB" id="A0A2P8EGC3"/>
<dbReference type="Pfam" id="PF04029">
    <property type="entry name" value="2-ph_phosp"/>
    <property type="match status" value="1"/>
</dbReference>
<organism evidence="8 9">
    <name type="scientific">Haloactinopolyspora alba</name>
    <dbReference type="NCBI Taxonomy" id="648780"/>
    <lineage>
        <taxon>Bacteria</taxon>
        <taxon>Bacillati</taxon>
        <taxon>Actinomycetota</taxon>
        <taxon>Actinomycetes</taxon>
        <taxon>Jiangellales</taxon>
        <taxon>Jiangellaceae</taxon>
        <taxon>Haloactinopolyspora</taxon>
    </lineage>
</organism>
<dbReference type="GO" id="GO:0000287">
    <property type="term" value="F:magnesium ion binding"/>
    <property type="evidence" value="ECO:0007669"/>
    <property type="project" value="InterPro"/>
</dbReference>
<evidence type="ECO:0000256" key="1">
    <source>
        <dbReference type="ARBA" id="ARBA00001946"/>
    </source>
</evidence>
<keyword evidence="6" id="KW-0460">Magnesium</keyword>
<sequence>MRSSSLGQVSARVRLDWGPAAVRETVHGADLAVVVDVLSFTTTVSVALDGGAEVHPYQWADDTAAEYARAHQATLAVGRLEARDSGNVASVSLSPATIRSSSGLSRLVLPSPNGSTISARLAEGGAGVVAASLRNRSAVAEWLTDRLHADPSSAVTVIAAGERWPDGSLRPAVEDLWGAGSVIAALGDHGVSSLSPEAATAVAAFDSVWPGIDGSLLRCASGRELAEKGFEADVLVAAEVDMSACVPLLRDGRFVDAAA</sequence>
<gene>
    <name evidence="8" type="ORF">CLV30_101474</name>
</gene>
<reference evidence="8 9" key="1">
    <citation type="submission" date="2018-03" db="EMBL/GenBank/DDBJ databases">
        <title>Genomic Encyclopedia of Archaeal and Bacterial Type Strains, Phase II (KMG-II): from individual species to whole genera.</title>
        <authorList>
            <person name="Goeker M."/>
        </authorList>
    </citation>
    <scope>NUCLEOTIDE SEQUENCE [LARGE SCALE GENOMIC DNA]</scope>
    <source>
        <strain evidence="8 9">DSM 45211</strain>
    </source>
</reference>
<dbReference type="InterPro" id="IPR036702">
    <property type="entry name" value="ComB-like_sf"/>
</dbReference>
<dbReference type="EMBL" id="PYGE01000001">
    <property type="protein sequence ID" value="PSL08502.1"/>
    <property type="molecule type" value="Genomic_DNA"/>
</dbReference>
<name>A0A2P8EGC3_9ACTN</name>
<dbReference type="Gene3D" id="3.90.1560.10">
    <property type="entry name" value="ComB-like"/>
    <property type="match status" value="1"/>
</dbReference>
<dbReference type="RefSeq" id="WP_106535647.1">
    <property type="nucleotide sequence ID" value="NZ_ML142897.1"/>
</dbReference>
<evidence type="ECO:0000256" key="2">
    <source>
        <dbReference type="ARBA" id="ARBA00009997"/>
    </source>
</evidence>
<keyword evidence="9" id="KW-1185">Reference proteome</keyword>
<comment type="catalytic activity">
    <reaction evidence="7">
        <text>(2R)-O-phospho-3-sulfolactate + H2O = (2R)-3-sulfolactate + phosphate</text>
        <dbReference type="Rhea" id="RHEA:23416"/>
        <dbReference type="ChEBI" id="CHEBI:15377"/>
        <dbReference type="ChEBI" id="CHEBI:15597"/>
        <dbReference type="ChEBI" id="CHEBI:43474"/>
        <dbReference type="ChEBI" id="CHEBI:58738"/>
        <dbReference type="EC" id="3.1.3.71"/>
    </reaction>
</comment>